<evidence type="ECO:0000313" key="1">
    <source>
        <dbReference type="EMBL" id="KAL3277357.1"/>
    </source>
</evidence>
<reference evidence="1 2" key="1">
    <citation type="journal article" date="2021" name="BMC Biol.">
        <title>Horizontally acquired antibacterial genes associated with adaptive radiation of ladybird beetles.</title>
        <authorList>
            <person name="Li H.S."/>
            <person name="Tang X.F."/>
            <person name="Huang Y.H."/>
            <person name="Xu Z.Y."/>
            <person name="Chen M.L."/>
            <person name="Du X.Y."/>
            <person name="Qiu B.Y."/>
            <person name="Chen P.T."/>
            <person name="Zhang W."/>
            <person name="Slipinski A."/>
            <person name="Escalona H.E."/>
            <person name="Waterhouse R.M."/>
            <person name="Zwick A."/>
            <person name="Pang H."/>
        </authorList>
    </citation>
    <scope>NUCLEOTIDE SEQUENCE [LARGE SCALE GENOMIC DNA]</scope>
    <source>
        <strain evidence="1">SYSU2018</strain>
    </source>
</reference>
<protein>
    <recommendedName>
        <fullName evidence="3">Reverse transcriptase domain-containing protein</fullName>
    </recommendedName>
</protein>
<proteinExistence type="predicted"/>
<evidence type="ECO:0000313" key="2">
    <source>
        <dbReference type="Proteomes" id="UP001516400"/>
    </source>
</evidence>
<dbReference type="EMBL" id="JABFTP020000103">
    <property type="protein sequence ID" value="KAL3277357.1"/>
    <property type="molecule type" value="Genomic_DNA"/>
</dbReference>
<accession>A0ABD2NF86</accession>
<dbReference type="PANTHER" id="PTHR47510:SF3">
    <property type="entry name" value="ENDO_EXONUCLEASE_PHOSPHATASE DOMAIN-CONTAINING PROTEIN"/>
    <property type="match status" value="1"/>
</dbReference>
<evidence type="ECO:0008006" key="3">
    <source>
        <dbReference type="Google" id="ProtNLM"/>
    </source>
</evidence>
<organism evidence="1 2">
    <name type="scientific">Cryptolaemus montrouzieri</name>
    <dbReference type="NCBI Taxonomy" id="559131"/>
    <lineage>
        <taxon>Eukaryota</taxon>
        <taxon>Metazoa</taxon>
        <taxon>Ecdysozoa</taxon>
        <taxon>Arthropoda</taxon>
        <taxon>Hexapoda</taxon>
        <taxon>Insecta</taxon>
        <taxon>Pterygota</taxon>
        <taxon>Neoptera</taxon>
        <taxon>Endopterygota</taxon>
        <taxon>Coleoptera</taxon>
        <taxon>Polyphaga</taxon>
        <taxon>Cucujiformia</taxon>
        <taxon>Coccinelloidea</taxon>
        <taxon>Coccinellidae</taxon>
        <taxon>Scymninae</taxon>
        <taxon>Scymnini</taxon>
        <taxon>Cryptolaemus</taxon>
    </lineage>
</organism>
<sequence length="239" mass="26858">MWKVLKEVVSTSREEFSSSMLGDDEFHVAEKLNRFFIDSIDELAGSIPAPLGSFADVHMGGDDCSEVFEDITLNKLSNIITQMKNKSSGDELLSVALLKSLFPVIGYPLLNFVNSCLRTAELPTDLKCSIIIPVPKVNAPKGPVDFRPINLLPVLEKVLEIIVYEHLIKFIEKNDILFPFQSGFRKNHSCESACQLVCTKWKRDIDKGNIILGVFVDLKTAFEIVDRERLLVKCERLGI</sequence>
<dbReference type="Proteomes" id="UP001516400">
    <property type="component" value="Unassembled WGS sequence"/>
</dbReference>
<dbReference type="AlphaFoldDB" id="A0ABD2NF86"/>
<dbReference type="PANTHER" id="PTHR47510">
    <property type="entry name" value="REVERSE TRANSCRIPTASE DOMAIN-CONTAINING PROTEIN"/>
    <property type="match status" value="1"/>
</dbReference>
<gene>
    <name evidence="1" type="ORF">HHI36_012707</name>
</gene>
<keyword evidence="2" id="KW-1185">Reference proteome</keyword>
<name>A0ABD2NF86_9CUCU</name>
<comment type="caution">
    <text evidence="1">The sequence shown here is derived from an EMBL/GenBank/DDBJ whole genome shotgun (WGS) entry which is preliminary data.</text>
</comment>